<evidence type="ECO:0000313" key="1">
    <source>
        <dbReference type="EMBL" id="ODG93958.1"/>
    </source>
</evidence>
<name>A0ABX2ZWN7_9BACI</name>
<reference evidence="1 2" key="1">
    <citation type="submission" date="2016-07" db="EMBL/GenBank/DDBJ databases">
        <authorList>
            <person name="Townsley L."/>
            <person name="Shank E.A."/>
        </authorList>
    </citation>
    <scope>NUCLEOTIDE SEQUENCE [LARGE SCALE GENOMIC DNA]</scope>
    <source>
        <strain evidence="1 2">CH01</strain>
    </source>
</reference>
<protein>
    <submittedName>
        <fullName evidence="1">Uncharacterized protein</fullName>
    </submittedName>
</protein>
<dbReference type="RefSeq" id="WP_069032135.1">
    <property type="nucleotide sequence ID" value="NZ_MDKC01000001.1"/>
</dbReference>
<gene>
    <name evidence="1" type="ORF">BED47_01955</name>
</gene>
<keyword evidence="2" id="KW-1185">Reference proteome</keyword>
<evidence type="ECO:0000313" key="2">
    <source>
        <dbReference type="Proteomes" id="UP000094580"/>
    </source>
</evidence>
<proteinExistence type="predicted"/>
<organism evidence="1 2">
    <name type="scientific">Gottfriedia luciferensis</name>
    <dbReference type="NCBI Taxonomy" id="178774"/>
    <lineage>
        <taxon>Bacteria</taxon>
        <taxon>Bacillati</taxon>
        <taxon>Bacillota</taxon>
        <taxon>Bacilli</taxon>
        <taxon>Bacillales</taxon>
        <taxon>Bacillaceae</taxon>
        <taxon>Gottfriedia</taxon>
    </lineage>
</organism>
<sequence>MKFEMQKANMLAEDINDFVKLVHNSYENSKYTSTNNKDKIYQIKLLIEEFRFQVLADELFRINRFAWDGKYTYLLIENFIKGISIIDEYVENNYNELYIFTAKLYTLKNAIISFNNK</sequence>
<comment type="caution">
    <text evidence="1">The sequence shown here is derived from an EMBL/GenBank/DDBJ whole genome shotgun (WGS) entry which is preliminary data.</text>
</comment>
<accession>A0ABX2ZWN7</accession>
<dbReference type="EMBL" id="MDKC01000001">
    <property type="protein sequence ID" value="ODG93958.1"/>
    <property type="molecule type" value="Genomic_DNA"/>
</dbReference>
<dbReference type="Proteomes" id="UP000094580">
    <property type="component" value="Unassembled WGS sequence"/>
</dbReference>